<name>A0A1B2I1Y7_9BACT</name>
<proteinExistence type="predicted"/>
<dbReference type="PANTHER" id="PTHR23531:SF1">
    <property type="entry name" value="QUINOLENE RESISTANCE PROTEIN NORA"/>
    <property type="match status" value="1"/>
</dbReference>
<feature type="transmembrane region" description="Helical" evidence="4">
    <location>
        <begin position="105"/>
        <end position="125"/>
    </location>
</feature>
<dbReference type="InterPro" id="IPR036259">
    <property type="entry name" value="MFS_trans_sf"/>
</dbReference>
<feature type="transmembrane region" description="Helical" evidence="4">
    <location>
        <begin position="278"/>
        <end position="296"/>
    </location>
</feature>
<feature type="transmembrane region" description="Helical" evidence="4">
    <location>
        <begin position="137"/>
        <end position="160"/>
    </location>
</feature>
<dbReference type="KEGG" id="cpor:BED41_02000"/>
<feature type="domain" description="Major facilitator superfamily (MFS) profile" evidence="5">
    <location>
        <begin position="13"/>
        <end position="390"/>
    </location>
</feature>
<dbReference type="AlphaFoldDB" id="A0A1B2I1Y7"/>
<feature type="transmembrane region" description="Helical" evidence="4">
    <location>
        <begin position="15"/>
        <end position="39"/>
    </location>
</feature>
<evidence type="ECO:0000256" key="2">
    <source>
        <dbReference type="ARBA" id="ARBA00022989"/>
    </source>
</evidence>
<feature type="transmembrane region" description="Helical" evidence="4">
    <location>
        <begin position="244"/>
        <end position="266"/>
    </location>
</feature>
<feature type="transmembrane region" description="Helical" evidence="4">
    <location>
        <begin position="166"/>
        <end position="188"/>
    </location>
</feature>
<feature type="transmembrane region" description="Helical" evidence="4">
    <location>
        <begin position="367"/>
        <end position="386"/>
    </location>
</feature>
<keyword evidence="3 4" id="KW-0472">Membrane</keyword>
<evidence type="ECO:0000256" key="4">
    <source>
        <dbReference type="SAM" id="Phobius"/>
    </source>
</evidence>
<feature type="transmembrane region" description="Helical" evidence="4">
    <location>
        <begin position="51"/>
        <end position="72"/>
    </location>
</feature>
<dbReference type="STRING" id="1197717.BED41_02000"/>
<dbReference type="Pfam" id="PF07690">
    <property type="entry name" value="MFS_1"/>
    <property type="match status" value="1"/>
</dbReference>
<keyword evidence="7" id="KW-1185">Reference proteome</keyword>
<feature type="transmembrane region" description="Helical" evidence="4">
    <location>
        <begin position="79"/>
        <end position="99"/>
    </location>
</feature>
<dbReference type="OrthoDB" id="6410at2"/>
<accession>A0A1B2I1Y7</accession>
<dbReference type="SUPFAM" id="SSF103473">
    <property type="entry name" value="MFS general substrate transporter"/>
    <property type="match status" value="1"/>
</dbReference>
<dbReference type="InterPro" id="IPR011701">
    <property type="entry name" value="MFS"/>
</dbReference>
<gene>
    <name evidence="6" type="ORF">BED41_02000</name>
</gene>
<feature type="transmembrane region" description="Helical" evidence="4">
    <location>
        <begin position="336"/>
        <end position="355"/>
    </location>
</feature>
<dbReference type="Proteomes" id="UP000093044">
    <property type="component" value="Chromosome"/>
</dbReference>
<evidence type="ECO:0000313" key="7">
    <source>
        <dbReference type="Proteomes" id="UP000093044"/>
    </source>
</evidence>
<feature type="transmembrane region" description="Helical" evidence="4">
    <location>
        <begin position="219"/>
        <end position="238"/>
    </location>
</feature>
<dbReference type="Gene3D" id="1.20.1250.20">
    <property type="entry name" value="MFS general substrate transporter like domains"/>
    <property type="match status" value="1"/>
</dbReference>
<evidence type="ECO:0000259" key="5">
    <source>
        <dbReference type="PROSITE" id="PS50850"/>
    </source>
</evidence>
<dbReference type="GeneID" id="83056621"/>
<evidence type="ECO:0000256" key="3">
    <source>
        <dbReference type="ARBA" id="ARBA00023136"/>
    </source>
</evidence>
<protein>
    <recommendedName>
        <fullName evidence="5">Major facilitator superfamily (MFS) profile domain-containing protein</fullName>
    </recommendedName>
</protein>
<sequence length="390" mass="41867">MIFSGGGTQGKNKKIVLLAAGFFLMFGYSNVSYLLPIYYANVGFTPAQSGLLVSAFYFATLIFRLLLGNVLVRSGFKRLFVIGGISTVAASVWIVLAGSSFCSAFAARFLLGVGTAFSQISLATYQSLAFEERERGLAFSLIMAGGLAPMMTIVPIADWLLAHGCFTLYIIIPVLLTSAMAFLTVFVLNTEDVVLDSSHAAANPLRGIGDCLKIPELSLALFSMFLFSLTDAASAFMASMTSSYGLMASYFLSSNAVIGVLVRLFLGKVLDRYPRRRLSVPIIAGMSLMLLFASISPSRGSLMLLGVVFGVGMGFGFPLHLALVSDNAPLRLQPQAIALTWFLVAFDFALVPLTTSYISGFTDPVTGFRAVVVFILAGAAYEAYLWRKLA</sequence>
<keyword evidence="1 4" id="KW-0812">Transmembrane</keyword>
<dbReference type="InterPro" id="IPR020846">
    <property type="entry name" value="MFS_dom"/>
</dbReference>
<organism evidence="6 7">
    <name type="scientific">Cloacibacillus porcorum</name>
    <dbReference type="NCBI Taxonomy" id="1197717"/>
    <lineage>
        <taxon>Bacteria</taxon>
        <taxon>Thermotogati</taxon>
        <taxon>Synergistota</taxon>
        <taxon>Synergistia</taxon>
        <taxon>Synergistales</taxon>
        <taxon>Synergistaceae</taxon>
        <taxon>Cloacibacillus</taxon>
    </lineage>
</organism>
<evidence type="ECO:0000313" key="6">
    <source>
        <dbReference type="EMBL" id="ANZ43972.1"/>
    </source>
</evidence>
<dbReference type="PANTHER" id="PTHR23531">
    <property type="entry name" value="QUINOLENE RESISTANCE PROTEIN NORA"/>
    <property type="match status" value="1"/>
</dbReference>
<dbReference type="EMBL" id="CP016757">
    <property type="protein sequence ID" value="ANZ43972.1"/>
    <property type="molecule type" value="Genomic_DNA"/>
</dbReference>
<dbReference type="InterPro" id="IPR052714">
    <property type="entry name" value="MFS_Exporter"/>
</dbReference>
<evidence type="ECO:0000256" key="1">
    <source>
        <dbReference type="ARBA" id="ARBA00022692"/>
    </source>
</evidence>
<dbReference type="GO" id="GO:0022857">
    <property type="term" value="F:transmembrane transporter activity"/>
    <property type="evidence" value="ECO:0007669"/>
    <property type="project" value="InterPro"/>
</dbReference>
<feature type="transmembrane region" description="Helical" evidence="4">
    <location>
        <begin position="302"/>
        <end position="324"/>
    </location>
</feature>
<dbReference type="PROSITE" id="PS50850">
    <property type="entry name" value="MFS"/>
    <property type="match status" value="1"/>
</dbReference>
<keyword evidence="2 4" id="KW-1133">Transmembrane helix</keyword>
<reference evidence="6" key="1">
    <citation type="submission" date="2016-08" db="EMBL/GenBank/DDBJ databases">
        <title>Complete genome of Cloacibacillus porcorum.</title>
        <authorList>
            <person name="Looft T."/>
            <person name="Bayles D.O."/>
            <person name="Alt D.P."/>
        </authorList>
    </citation>
    <scope>NUCLEOTIDE SEQUENCE [LARGE SCALE GENOMIC DNA]</scope>
    <source>
        <strain evidence="6">CL-84</strain>
    </source>
</reference>
<dbReference type="RefSeq" id="WP_066742436.1">
    <property type="nucleotide sequence ID" value="NZ_CP016757.1"/>
</dbReference>